<keyword evidence="8" id="KW-0378">Hydrolase</keyword>
<comment type="function">
    <text evidence="5">This protein is involved in the repair of mismatches in DNA. It is required for dam-dependent methyl-directed DNA mismatch repair. May act as a 'molecular matchmaker', a protein that promotes the formation of a stable complex between two or more DNA-binding proteins in an ATP-dependent manner without itself being part of a final effector complex.</text>
</comment>
<sequence>MPIKLLPPQLANQIAAGEVVERPASVVKELVENSIDAGSTQIEIDIEKGGHKRIKIRDNGQGIAHDELELALSRHATSKIATLDDLEQILSLGFRGEALASISSVSRLTLTSKPANQEQAWQAHCHGRDMAVKLNPVAHPNGTTIDAADLFYNTPARRKFLRTEKTEFQHIDDIIKRIALSHHKVGFILRHNGKTVRKLAGRAEQDKSKRIGDLLGQKFIGNSTYLKTDYDSIKMEAWLGSLSEVRSSNDCQFSFVNGRGMRDKLILHALRQAYEMTWGIAEQPAFVVFLSVPARDVDVNVHPAKHEVRFQQARLVHDFIVQAVSQALSEDAAGTSANGSYQHQPNHDYIQPLSQSVRENTTASPALKGYSSKRENTASRHSSISSSRASASYNSAYSALMTPTPEGQVSKQSPFTTLKLSSHYRVSVFNETAYLLSAKQLVPEAIIAQITSASTGHPLLMPVAIEMQSVPKRQLDLLRSAHFKIDQVAGKVRLQQVPSGCRHFPWVVLFPKLMSGSANSLEALLSETFSAHQDWDEPVIQYSWDWFDALPLAKQEQLVLNNARAVSTSTLISCWD</sequence>
<protein>
    <recommendedName>
        <fullName evidence="2 5">DNA mismatch repair protein MutL</fullName>
    </recommendedName>
</protein>
<dbReference type="Gene3D" id="3.30.565.10">
    <property type="entry name" value="Histidine kinase-like ATPase, C-terminal domain"/>
    <property type="match status" value="1"/>
</dbReference>
<evidence type="ECO:0000256" key="3">
    <source>
        <dbReference type="ARBA" id="ARBA00022763"/>
    </source>
</evidence>
<dbReference type="PROSITE" id="PS00058">
    <property type="entry name" value="DNA_MISMATCH_REPAIR_1"/>
    <property type="match status" value="1"/>
</dbReference>
<feature type="region of interest" description="Disordered" evidence="6">
    <location>
        <begin position="364"/>
        <end position="386"/>
    </location>
</feature>
<evidence type="ECO:0000313" key="8">
    <source>
        <dbReference type="EMBL" id="MCW8109175.1"/>
    </source>
</evidence>
<dbReference type="PANTHER" id="PTHR10073:SF12">
    <property type="entry name" value="DNA MISMATCH REPAIR PROTEIN MLH1"/>
    <property type="match status" value="1"/>
</dbReference>
<feature type="domain" description="DNA mismatch repair protein S5" evidence="7">
    <location>
        <begin position="211"/>
        <end position="329"/>
    </location>
</feature>
<dbReference type="EMBL" id="JAPFRD010000011">
    <property type="protein sequence ID" value="MCW8109175.1"/>
    <property type="molecule type" value="Genomic_DNA"/>
</dbReference>
<dbReference type="Pfam" id="PF13589">
    <property type="entry name" value="HATPase_c_3"/>
    <property type="match status" value="1"/>
</dbReference>
<dbReference type="Pfam" id="PF01119">
    <property type="entry name" value="DNA_mis_repair"/>
    <property type="match status" value="1"/>
</dbReference>
<dbReference type="InterPro" id="IPR036890">
    <property type="entry name" value="HATPase_C_sf"/>
</dbReference>
<dbReference type="Proteomes" id="UP001142810">
    <property type="component" value="Unassembled WGS sequence"/>
</dbReference>
<keyword evidence="8" id="KW-0255">Endonuclease</keyword>
<evidence type="ECO:0000256" key="1">
    <source>
        <dbReference type="ARBA" id="ARBA00006082"/>
    </source>
</evidence>
<dbReference type="NCBIfam" id="TIGR00585">
    <property type="entry name" value="mutl"/>
    <property type="match status" value="1"/>
</dbReference>
<dbReference type="InterPro" id="IPR013507">
    <property type="entry name" value="DNA_mismatch_S5_2-like"/>
</dbReference>
<dbReference type="InterPro" id="IPR002099">
    <property type="entry name" value="MutL/Mlh/PMS"/>
</dbReference>
<organism evidence="8 9">
    <name type="scientific">Alteromonas aquimaris</name>
    <dbReference type="NCBI Taxonomy" id="2998417"/>
    <lineage>
        <taxon>Bacteria</taxon>
        <taxon>Pseudomonadati</taxon>
        <taxon>Pseudomonadota</taxon>
        <taxon>Gammaproteobacteria</taxon>
        <taxon>Alteromonadales</taxon>
        <taxon>Alteromonadaceae</taxon>
        <taxon>Alteromonas/Salinimonas group</taxon>
        <taxon>Alteromonas</taxon>
    </lineage>
</organism>
<accession>A0ABT3P8X9</accession>
<dbReference type="SUPFAM" id="SSF55874">
    <property type="entry name" value="ATPase domain of HSP90 chaperone/DNA topoisomerase II/histidine kinase"/>
    <property type="match status" value="1"/>
</dbReference>
<dbReference type="SMART" id="SM01340">
    <property type="entry name" value="DNA_mis_repair"/>
    <property type="match status" value="1"/>
</dbReference>
<dbReference type="Gene3D" id="3.30.230.10">
    <property type="match status" value="1"/>
</dbReference>
<dbReference type="InterPro" id="IPR020667">
    <property type="entry name" value="DNA_mismatch_repair_MutL"/>
</dbReference>
<dbReference type="HAMAP" id="MF_00149">
    <property type="entry name" value="DNA_mis_repair"/>
    <property type="match status" value="1"/>
</dbReference>
<dbReference type="InterPro" id="IPR014762">
    <property type="entry name" value="DNA_mismatch_repair_CS"/>
</dbReference>
<dbReference type="InterPro" id="IPR014721">
    <property type="entry name" value="Ribsml_uS5_D2-typ_fold_subgr"/>
</dbReference>
<evidence type="ECO:0000256" key="4">
    <source>
        <dbReference type="ARBA" id="ARBA00023204"/>
    </source>
</evidence>
<comment type="similarity">
    <text evidence="1 5">Belongs to the DNA mismatch repair MutL/HexB family.</text>
</comment>
<evidence type="ECO:0000259" key="7">
    <source>
        <dbReference type="SMART" id="SM01340"/>
    </source>
</evidence>
<evidence type="ECO:0000256" key="2">
    <source>
        <dbReference type="ARBA" id="ARBA00021975"/>
    </source>
</evidence>
<gene>
    <name evidence="5 8" type="primary">mutL</name>
    <name evidence="8" type="ORF">OPS25_11765</name>
</gene>
<dbReference type="RefSeq" id="WP_265617922.1">
    <property type="nucleotide sequence ID" value="NZ_JAPFRD010000011.1"/>
</dbReference>
<evidence type="ECO:0000313" key="9">
    <source>
        <dbReference type="Proteomes" id="UP001142810"/>
    </source>
</evidence>
<dbReference type="PANTHER" id="PTHR10073">
    <property type="entry name" value="DNA MISMATCH REPAIR PROTEIN MLH, PMS, MUTL"/>
    <property type="match status" value="1"/>
</dbReference>
<evidence type="ECO:0000256" key="6">
    <source>
        <dbReference type="SAM" id="MobiDB-lite"/>
    </source>
</evidence>
<comment type="caution">
    <text evidence="8">The sequence shown here is derived from an EMBL/GenBank/DDBJ whole genome shotgun (WGS) entry which is preliminary data.</text>
</comment>
<proteinExistence type="inferred from homology"/>
<keyword evidence="4 5" id="KW-0234">DNA repair</keyword>
<dbReference type="InterPro" id="IPR020568">
    <property type="entry name" value="Ribosomal_Su5_D2-typ_SF"/>
</dbReference>
<name>A0ABT3P8X9_9ALTE</name>
<dbReference type="InterPro" id="IPR038973">
    <property type="entry name" value="MutL/Mlh/Pms-like"/>
</dbReference>
<dbReference type="SUPFAM" id="SSF54211">
    <property type="entry name" value="Ribosomal protein S5 domain 2-like"/>
    <property type="match status" value="1"/>
</dbReference>
<dbReference type="CDD" id="cd16926">
    <property type="entry name" value="HATPase_MutL-MLH-PMS-like"/>
    <property type="match status" value="1"/>
</dbReference>
<keyword evidence="8" id="KW-0540">Nuclease</keyword>
<keyword evidence="9" id="KW-1185">Reference proteome</keyword>
<evidence type="ECO:0000256" key="5">
    <source>
        <dbReference type="HAMAP-Rule" id="MF_00149"/>
    </source>
</evidence>
<reference evidence="8" key="1">
    <citation type="submission" date="2022-11" db="EMBL/GenBank/DDBJ databases">
        <title>Alteromonas sp. nov., isolated from sea water of the Qingdao.</title>
        <authorList>
            <person name="Wang Q."/>
        </authorList>
    </citation>
    <scope>NUCLEOTIDE SEQUENCE</scope>
    <source>
        <strain evidence="8">ASW11-7</strain>
    </source>
</reference>
<dbReference type="GO" id="GO:0004519">
    <property type="term" value="F:endonuclease activity"/>
    <property type="evidence" value="ECO:0007669"/>
    <property type="project" value="UniProtKB-KW"/>
</dbReference>
<keyword evidence="3 5" id="KW-0227">DNA damage</keyword>
<dbReference type="CDD" id="cd03482">
    <property type="entry name" value="MutL_Trans_MutL"/>
    <property type="match status" value="1"/>
</dbReference>